<dbReference type="EMBL" id="JAHXPT010000018">
    <property type="protein sequence ID" value="MBW6411752.1"/>
    <property type="molecule type" value="Genomic_DNA"/>
</dbReference>
<protein>
    <recommendedName>
        <fullName evidence="10">Transcriptional regulatory protein</fullName>
    </recommendedName>
</protein>
<dbReference type="SMART" id="SM00448">
    <property type="entry name" value="REC"/>
    <property type="match status" value="1"/>
</dbReference>
<evidence type="ECO:0000313" key="14">
    <source>
        <dbReference type="Proteomes" id="UP001519921"/>
    </source>
</evidence>
<gene>
    <name evidence="13" type="ORF">KYD98_16850</name>
</gene>
<evidence type="ECO:0000256" key="6">
    <source>
        <dbReference type="ARBA" id="ARBA00023125"/>
    </source>
</evidence>
<keyword evidence="6 10" id="KW-0238">DNA-binding</keyword>
<dbReference type="InterPro" id="IPR024187">
    <property type="entry name" value="Sig_transdc_resp-reg_cit/mal"/>
</dbReference>
<evidence type="ECO:0000259" key="12">
    <source>
        <dbReference type="PROSITE" id="PS50110"/>
    </source>
</evidence>
<keyword evidence="4 10" id="KW-0902">Two-component regulatory system</keyword>
<feature type="domain" description="Response regulatory" evidence="12">
    <location>
        <begin position="3"/>
        <end position="119"/>
    </location>
</feature>
<dbReference type="RefSeq" id="WP_219781219.1">
    <property type="nucleotide sequence ID" value="NZ_JAHXPT010000018.1"/>
</dbReference>
<comment type="function">
    <text evidence="9">May play the central regulatory role in sporulation. It may be an element of the effector pathway responsible for the activation of sporulation genes in response to nutritional stress. Spo0A may act in concert with spo0H (a sigma factor) to control the expression of some genes that are critical to the sporulation process.</text>
</comment>
<dbReference type="InterPro" id="IPR001789">
    <property type="entry name" value="Sig_transdc_resp-reg_receiver"/>
</dbReference>
<evidence type="ECO:0000256" key="1">
    <source>
        <dbReference type="ARBA" id="ARBA00004496"/>
    </source>
</evidence>
<feature type="modified residue" description="4-aspartylphosphate" evidence="11">
    <location>
        <position position="54"/>
    </location>
</feature>
<evidence type="ECO:0000256" key="10">
    <source>
        <dbReference type="PIRNR" id="PIRNR006171"/>
    </source>
</evidence>
<proteinExistence type="predicted"/>
<evidence type="ECO:0000256" key="7">
    <source>
        <dbReference type="ARBA" id="ARBA00023159"/>
    </source>
</evidence>
<dbReference type="PANTHER" id="PTHR45526:SF1">
    <property type="entry name" value="TRANSCRIPTIONAL REGULATORY PROTEIN DCUR-RELATED"/>
    <property type="match status" value="1"/>
</dbReference>
<keyword evidence="7 10" id="KW-0010">Activator</keyword>
<evidence type="ECO:0000256" key="4">
    <source>
        <dbReference type="ARBA" id="ARBA00023012"/>
    </source>
</evidence>
<dbReference type="SUPFAM" id="SSF52172">
    <property type="entry name" value="CheY-like"/>
    <property type="match status" value="1"/>
</dbReference>
<dbReference type="InterPro" id="IPR013196">
    <property type="entry name" value="HTH_11"/>
</dbReference>
<evidence type="ECO:0000256" key="5">
    <source>
        <dbReference type="ARBA" id="ARBA00023015"/>
    </source>
</evidence>
<dbReference type="Pfam" id="PF00072">
    <property type="entry name" value="Response_reg"/>
    <property type="match status" value="1"/>
</dbReference>
<dbReference type="Gene3D" id="3.40.50.2300">
    <property type="match status" value="1"/>
</dbReference>
<keyword evidence="2 10" id="KW-0963">Cytoplasm</keyword>
<dbReference type="InterPro" id="IPR051271">
    <property type="entry name" value="2C-system_Tx_regulators"/>
</dbReference>
<reference evidence="13 14" key="1">
    <citation type="submission" date="2021-07" db="EMBL/GenBank/DDBJ databases">
        <title>Clostridium weizhouense sp. nov., an anaerobic bacterium isolated from activated sludge of Petroleum wastewater.</title>
        <authorList>
            <person name="Li Q."/>
        </authorList>
    </citation>
    <scope>NUCLEOTIDE SEQUENCE [LARGE SCALE GENOMIC DNA]</scope>
    <source>
        <strain evidence="13 14">YB-6</strain>
    </source>
</reference>
<dbReference type="Proteomes" id="UP001519921">
    <property type="component" value="Unassembled WGS sequence"/>
</dbReference>
<dbReference type="InterPro" id="IPR036388">
    <property type="entry name" value="WH-like_DNA-bd_sf"/>
</dbReference>
<evidence type="ECO:0000256" key="2">
    <source>
        <dbReference type="ARBA" id="ARBA00022490"/>
    </source>
</evidence>
<keyword evidence="3 11" id="KW-0597">Phosphoprotein</keyword>
<comment type="caution">
    <text evidence="13">The sequence shown here is derived from an EMBL/GenBank/DDBJ whole genome shotgun (WGS) entry which is preliminary data.</text>
</comment>
<keyword evidence="8 10" id="KW-0804">Transcription</keyword>
<dbReference type="PANTHER" id="PTHR45526">
    <property type="entry name" value="TRANSCRIPTIONAL REGULATORY PROTEIN DPIA"/>
    <property type="match status" value="1"/>
</dbReference>
<dbReference type="InterPro" id="IPR011006">
    <property type="entry name" value="CheY-like_superfamily"/>
</dbReference>
<name>A0ABS7ASU1_9CLOT</name>
<keyword evidence="5 10" id="KW-0805">Transcription regulation</keyword>
<dbReference type="PROSITE" id="PS50110">
    <property type="entry name" value="RESPONSE_REGULATORY"/>
    <property type="match status" value="1"/>
</dbReference>
<accession>A0ABS7ASU1</accession>
<evidence type="ECO:0000256" key="3">
    <source>
        <dbReference type="ARBA" id="ARBA00022553"/>
    </source>
</evidence>
<evidence type="ECO:0000256" key="11">
    <source>
        <dbReference type="PROSITE-ProRule" id="PRU00169"/>
    </source>
</evidence>
<comment type="subcellular location">
    <subcellularLocation>
        <location evidence="1 10">Cytoplasm</location>
    </subcellularLocation>
</comment>
<evidence type="ECO:0000256" key="8">
    <source>
        <dbReference type="ARBA" id="ARBA00023163"/>
    </source>
</evidence>
<sequence>MIKVLIVEDDPMVALINKTYLEKIQGIKVFGPEIYENEIIDVIEKEEIDLILLDVFLPYKSGIEILKSLRGKKYLQDIIMITAANSVEELKMAYAYGVIDYLIKPFEFKRFEEAINKYKIKHNMLSKEDKITQKELDSVFSNNTNEALLPKGLNKRTLDKIINFLKESDNKIWTLREISYELSISNVTIKKYMDYLESIGSVWVEMNMGNIGRPEMKYYINL</sequence>
<evidence type="ECO:0000256" key="9">
    <source>
        <dbReference type="ARBA" id="ARBA00024867"/>
    </source>
</evidence>
<dbReference type="PIRSF" id="PIRSF006171">
    <property type="entry name" value="RR_citrat_malat"/>
    <property type="match status" value="1"/>
</dbReference>
<dbReference type="Gene3D" id="1.10.10.10">
    <property type="entry name" value="Winged helix-like DNA-binding domain superfamily/Winged helix DNA-binding domain"/>
    <property type="match status" value="1"/>
</dbReference>
<organism evidence="13 14">
    <name type="scientific">Clostridium weizhouense</name>
    <dbReference type="NCBI Taxonomy" id="2859781"/>
    <lineage>
        <taxon>Bacteria</taxon>
        <taxon>Bacillati</taxon>
        <taxon>Bacillota</taxon>
        <taxon>Clostridia</taxon>
        <taxon>Eubacteriales</taxon>
        <taxon>Clostridiaceae</taxon>
        <taxon>Clostridium</taxon>
    </lineage>
</organism>
<dbReference type="Pfam" id="PF08279">
    <property type="entry name" value="HTH_11"/>
    <property type="match status" value="1"/>
</dbReference>
<keyword evidence="14" id="KW-1185">Reference proteome</keyword>
<evidence type="ECO:0000313" key="13">
    <source>
        <dbReference type="EMBL" id="MBW6411752.1"/>
    </source>
</evidence>